<dbReference type="SUPFAM" id="SSF54928">
    <property type="entry name" value="RNA-binding domain, RBD"/>
    <property type="match status" value="1"/>
</dbReference>
<dbReference type="CDD" id="cd12291">
    <property type="entry name" value="RRM1_La"/>
    <property type="match status" value="1"/>
</dbReference>
<dbReference type="GO" id="GO:0006396">
    <property type="term" value="P:RNA processing"/>
    <property type="evidence" value="ECO:0007669"/>
    <property type="project" value="InterPro"/>
</dbReference>
<evidence type="ECO:0000256" key="1">
    <source>
        <dbReference type="ARBA" id="ARBA00004123"/>
    </source>
</evidence>
<dbReference type="PANTHER" id="PTHR22792">
    <property type="entry name" value="LUPUS LA PROTEIN-RELATED"/>
    <property type="match status" value="1"/>
</dbReference>
<keyword evidence="3" id="KW-0539">Nucleus</keyword>
<dbReference type="InterPro" id="IPR012677">
    <property type="entry name" value="Nucleotide-bd_a/b_plait_sf"/>
</dbReference>
<proteinExistence type="predicted"/>
<evidence type="ECO:0000259" key="6">
    <source>
        <dbReference type="PROSITE" id="PS50102"/>
    </source>
</evidence>
<feature type="compositionally biased region" description="Basic residues" evidence="5">
    <location>
        <begin position="380"/>
        <end position="394"/>
    </location>
</feature>
<evidence type="ECO:0000259" key="7">
    <source>
        <dbReference type="PROSITE" id="PS50961"/>
    </source>
</evidence>
<dbReference type="SMART" id="SM00360">
    <property type="entry name" value="RRM"/>
    <property type="match status" value="1"/>
</dbReference>
<dbReference type="Gene3D" id="1.10.10.10">
    <property type="entry name" value="Winged helix-like DNA-binding domain superfamily/Winged helix DNA-binding domain"/>
    <property type="match status" value="1"/>
</dbReference>
<evidence type="ECO:0000256" key="5">
    <source>
        <dbReference type="SAM" id="MobiDB-lite"/>
    </source>
</evidence>
<dbReference type="InterPro" id="IPR000504">
    <property type="entry name" value="RRM_dom"/>
</dbReference>
<comment type="caution">
    <text evidence="8">The sequence shown here is derived from an EMBL/GenBank/DDBJ whole genome shotgun (WGS) entry which is preliminary data.</text>
</comment>
<evidence type="ECO:0000256" key="2">
    <source>
        <dbReference type="ARBA" id="ARBA00022884"/>
    </source>
</evidence>
<protein>
    <submittedName>
        <fullName evidence="8">La protein-like protein</fullName>
    </submittedName>
</protein>
<dbReference type="EMBL" id="QGMJ01000647">
    <property type="protein sequence ID" value="TVY34419.1"/>
    <property type="molecule type" value="Genomic_DNA"/>
</dbReference>
<dbReference type="Pfam" id="PF05383">
    <property type="entry name" value="La"/>
    <property type="match status" value="1"/>
</dbReference>
<dbReference type="SUPFAM" id="SSF46785">
    <property type="entry name" value="Winged helix' DNA-binding domain"/>
    <property type="match status" value="1"/>
</dbReference>
<keyword evidence="2 4" id="KW-0694">RNA-binding</keyword>
<comment type="subcellular location">
    <subcellularLocation>
        <location evidence="1">Nucleus</location>
    </subcellularLocation>
</comment>
<feature type="region of interest" description="Disordered" evidence="5">
    <location>
        <begin position="309"/>
        <end position="478"/>
    </location>
</feature>
<accession>A0A8H8RI20</accession>
<feature type="domain" description="HTH La-type RNA-binding" evidence="7">
    <location>
        <begin position="118"/>
        <end position="208"/>
    </location>
</feature>
<evidence type="ECO:0000313" key="9">
    <source>
        <dbReference type="Proteomes" id="UP000462212"/>
    </source>
</evidence>
<dbReference type="Proteomes" id="UP000462212">
    <property type="component" value="Unassembled WGS sequence"/>
</dbReference>
<dbReference type="Pfam" id="PF00076">
    <property type="entry name" value="RRM_1"/>
    <property type="match status" value="1"/>
</dbReference>
<dbReference type="InterPro" id="IPR006630">
    <property type="entry name" value="La_HTH"/>
</dbReference>
<dbReference type="InterPro" id="IPR002344">
    <property type="entry name" value="Lupus_La"/>
</dbReference>
<feature type="compositionally biased region" description="Polar residues" evidence="5">
    <location>
        <begin position="14"/>
        <end position="26"/>
    </location>
</feature>
<dbReference type="PROSITE" id="PS50961">
    <property type="entry name" value="HTH_LA"/>
    <property type="match status" value="1"/>
</dbReference>
<dbReference type="AlphaFoldDB" id="A0A8H8RI20"/>
<dbReference type="Gene3D" id="3.30.70.330">
    <property type="match status" value="1"/>
</dbReference>
<evidence type="ECO:0000313" key="8">
    <source>
        <dbReference type="EMBL" id="TVY34419.1"/>
    </source>
</evidence>
<dbReference type="SMART" id="SM00715">
    <property type="entry name" value="LA"/>
    <property type="match status" value="1"/>
</dbReference>
<keyword evidence="9" id="KW-1185">Reference proteome</keyword>
<dbReference type="GO" id="GO:0003729">
    <property type="term" value="F:mRNA binding"/>
    <property type="evidence" value="ECO:0007669"/>
    <property type="project" value="TreeGrafter"/>
</dbReference>
<evidence type="ECO:0000256" key="4">
    <source>
        <dbReference type="PROSITE-ProRule" id="PRU00332"/>
    </source>
</evidence>
<evidence type="ECO:0000256" key="3">
    <source>
        <dbReference type="ARBA" id="ARBA00023242"/>
    </source>
</evidence>
<dbReference type="GO" id="GO:1990904">
    <property type="term" value="C:ribonucleoprotein complex"/>
    <property type="evidence" value="ECO:0007669"/>
    <property type="project" value="InterPro"/>
</dbReference>
<dbReference type="InterPro" id="IPR035979">
    <property type="entry name" value="RBD_domain_sf"/>
</dbReference>
<dbReference type="InterPro" id="IPR036388">
    <property type="entry name" value="WH-like_DNA-bd_sf"/>
</dbReference>
<dbReference type="GO" id="GO:0005634">
    <property type="term" value="C:nucleus"/>
    <property type="evidence" value="ECO:0007669"/>
    <property type="project" value="UniProtKB-SubCell"/>
</dbReference>
<feature type="compositionally biased region" description="Gly residues" evidence="5">
    <location>
        <begin position="322"/>
        <end position="340"/>
    </location>
</feature>
<organism evidence="8 9">
    <name type="scientific">Lachnellula subtilissima</name>
    <dbReference type="NCBI Taxonomy" id="602034"/>
    <lineage>
        <taxon>Eukaryota</taxon>
        <taxon>Fungi</taxon>
        <taxon>Dikarya</taxon>
        <taxon>Ascomycota</taxon>
        <taxon>Pezizomycotina</taxon>
        <taxon>Leotiomycetes</taxon>
        <taxon>Helotiales</taxon>
        <taxon>Lachnaceae</taxon>
        <taxon>Lachnellula</taxon>
    </lineage>
</organism>
<feature type="compositionally biased region" description="Basic and acidic residues" evidence="5">
    <location>
        <begin position="395"/>
        <end position="415"/>
    </location>
</feature>
<dbReference type="InterPro" id="IPR036390">
    <property type="entry name" value="WH_DNA-bd_sf"/>
</dbReference>
<name>A0A8H8RI20_9HELO</name>
<dbReference type="PRINTS" id="PR00302">
    <property type="entry name" value="LUPUSLA"/>
</dbReference>
<dbReference type="PROSITE" id="PS50102">
    <property type="entry name" value="RRM"/>
    <property type="match status" value="1"/>
</dbReference>
<feature type="compositionally biased region" description="Basic and acidic residues" evidence="5">
    <location>
        <begin position="465"/>
        <end position="478"/>
    </location>
</feature>
<feature type="region of interest" description="Disordered" evidence="5">
    <location>
        <begin position="1"/>
        <end position="124"/>
    </location>
</feature>
<sequence>MSNIKVEATEPDPASTSISNDETLNKTGGDPSAPTDTASVMAEAAPEKQDGVAEAKKEEAEDVNMEKNGEAIPAKEENGDSKQESSEKDNSKKDGGYGNREHKPWVKHENRSKYDPSVLPDSDDPKEIRAQVEFYFGDSNLPTDANLWKETDGSNNKAVLLKDIHKYKRMHRFQPYETVVAALRESLFLDVVDGETEGLERVKRKEAYDPHLPRSKLDARSIYAKGFGEEEPSSQFDIEAWFARFGTTNAVRLRRTEDRTFKGSVFVEFVDVETAEAFLKLDPKPKWKETELEITSKAAYKAKKDAEIRAGITKPKESWGPRGSGGFRGRGGGRGGGRGRGNYERGGRDDHRGRGDRDPDDWKKRREDDRASGFKDQRGNRKNHDHKGGRGGRGGRRDDNRGPRNHDQKRSRDADTENNNGDASASKKADDKPKSEDSAAAAPATEQKEKRAREDDGENAGGPAKKVDNKSEVKAEAS</sequence>
<feature type="compositionally biased region" description="Basic and acidic residues" evidence="5">
    <location>
        <begin position="309"/>
        <end position="319"/>
    </location>
</feature>
<feature type="compositionally biased region" description="Basic and acidic residues" evidence="5">
    <location>
        <begin position="45"/>
        <end position="114"/>
    </location>
</feature>
<reference evidence="8 9" key="1">
    <citation type="submission" date="2018-05" db="EMBL/GenBank/DDBJ databases">
        <title>Genome sequencing and assembly of the regulated plant pathogen Lachnellula willkommii and related sister species for the development of diagnostic species identification markers.</title>
        <authorList>
            <person name="Giroux E."/>
            <person name="Bilodeau G."/>
        </authorList>
    </citation>
    <scope>NUCLEOTIDE SEQUENCE [LARGE SCALE GENOMIC DNA]</scope>
    <source>
        <strain evidence="8 9">CBS 197.66</strain>
    </source>
</reference>
<feature type="domain" description="RRM" evidence="6">
    <location>
        <begin position="220"/>
        <end position="315"/>
    </location>
</feature>
<gene>
    <name evidence="8" type="primary">sla1_0</name>
    <name evidence="8" type="ORF">LSUB1_G005303</name>
</gene>
<dbReference type="OrthoDB" id="439993at2759"/>
<feature type="compositionally biased region" description="Basic and acidic residues" evidence="5">
    <location>
        <begin position="341"/>
        <end position="379"/>
    </location>
</feature>
<dbReference type="InterPro" id="IPR045180">
    <property type="entry name" value="La_dom_prot"/>
</dbReference>
<feature type="compositionally biased region" description="Basic and acidic residues" evidence="5">
    <location>
        <begin position="425"/>
        <end position="437"/>
    </location>
</feature>
<dbReference type="PANTHER" id="PTHR22792:SF140">
    <property type="entry name" value="ACHILLES, ISOFORM A"/>
    <property type="match status" value="1"/>
</dbReference>